<comment type="caution">
    <text evidence="3">The sequence shown here is derived from an EMBL/GenBank/DDBJ whole genome shotgun (WGS) entry which is preliminary data.</text>
</comment>
<keyword evidence="4" id="KW-1185">Reference proteome</keyword>
<dbReference type="InterPro" id="IPR005502">
    <property type="entry name" value="Ribosyl_crysJ1"/>
</dbReference>
<name>A0ABQ5ZX48_9GAMM</name>
<keyword evidence="2" id="KW-0378">Hydrolase</keyword>
<dbReference type="Gene3D" id="1.10.4080.10">
    <property type="entry name" value="ADP-ribosylation/Crystallin J1"/>
    <property type="match status" value="1"/>
</dbReference>
<dbReference type="InterPro" id="IPR050792">
    <property type="entry name" value="ADP-ribosylglycohydrolase"/>
</dbReference>
<accession>A0ABQ5ZX48</accession>
<evidence type="ECO:0000256" key="1">
    <source>
        <dbReference type="ARBA" id="ARBA00010702"/>
    </source>
</evidence>
<dbReference type="Pfam" id="PF03747">
    <property type="entry name" value="ADP_ribosyl_GH"/>
    <property type="match status" value="1"/>
</dbReference>
<dbReference type="PANTHER" id="PTHR16222:SF24">
    <property type="entry name" value="ADP-RIBOSYLHYDROLASE ARH3"/>
    <property type="match status" value="1"/>
</dbReference>
<gene>
    <name evidence="3" type="ORF">GCM10007878_10170</name>
</gene>
<protein>
    <submittedName>
        <fullName evidence="3">ADP-ribosylglycohydrolase</fullName>
    </submittedName>
</protein>
<proteinExistence type="inferred from homology"/>
<reference evidence="4" key="1">
    <citation type="journal article" date="2019" name="Int. J. Syst. Evol. Microbiol.">
        <title>The Global Catalogue of Microorganisms (GCM) 10K type strain sequencing project: providing services to taxonomists for standard genome sequencing and annotation.</title>
        <authorList>
            <consortium name="The Broad Institute Genomics Platform"/>
            <consortium name="The Broad Institute Genome Sequencing Center for Infectious Disease"/>
            <person name="Wu L."/>
            <person name="Ma J."/>
        </authorList>
    </citation>
    <scope>NUCLEOTIDE SEQUENCE [LARGE SCALE GENOMIC DNA]</scope>
    <source>
        <strain evidence="4">NBRC 100033</strain>
    </source>
</reference>
<sequence>MPNTNNSLLIHRAEGALLGHALGNALGLGYESCSRETLPFIDRLAMPGRFLPPGSWSDDTGLMLSLAYSLLEKGFEPEDQMLRYLAWQDKKADKRCWPLETPPPPLGSSTQAALEKFRHTDEVFSGNTSSYSAGNGGLMRLLPLVIWNLNLADEGKFLQQVADATRTTHGSLICIEASQLLALLLRHILLRDETAEIETCLLAFADAYWEDEDIGALAAGDYLTKPEAAIRSGGYVLETLEAALWAFSTSSTAKEALITAVNLGGDCDTVAAITGSLAGAWYGVEQLPEDWLDDLVEASSIKALGKKLLKGAAV</sequence>
<dbReference type="EMBL" id="BSOR01000016">
    <property type="protein sequence ID" value="GLR63582.1"/>
    <property type="molecule type" value="Genomic_DNA"/>
</dbReference>
<dbReference type="InterPro" id="IPR036705">
    <property type="entry name" value="Ribosyl_crysJ1_sf"/>
</dbReference>
<dbReference type="SUPFAM" id="SSF101478">
    <property type="entry name" value="ADP-ribosylglycohydrolase"/>
    <property type="match status" value="1"/>
</dbReference>
<evidence type="ECO:0000256" key="2">
    <source>
        <dbReference type="ARBA" id="ARBA00022801"/>
    </source>
</evidence>
<dbReference type="PANTHER" id="PTHR16222">
    <property type="entry name" value="ADP-RIBOSYLGLYCOHYDROLASE"/>
    <property type="match status" value="1"/>
</dbReference>
<evidence type="ECO:0000313" key="3">
    <source>
        <dbReference type="EMBL" id="GLR63582.1"/>
    </source>
</evidence>
<organism evidence="3 4">
    <name type="scientific">Marinospirillum insulare</name>
    <dbReference type="NCBI Taxonomy" id="217169"/>
    <lineage>
        <taxon>Bacteria</taxon>
        <taxon>Pseudomonadati</taxon>
        <taxon>Pseudomonadota</taxon>
        <taxon>Gammaproteobacteria</taxon>
        <taxon>Oceanospirillales</taxon>
        <taxon>Oceanospirillaceae</taxon>
        <taxon>Marinospirillum</taxon>
    </lineage>
</organism>
<dbReference type="Proteomes" id="UP001156682">
    <property type="component" value="Unassembled WGS sequence"/>
</dbReference>
<comment type="similarity">
    <text evidence="1">Belongs to the ADP-ribosylglycohydrolase family.</text>
</comment>
<evidence type="ECO:0000313" key="4">
    <source>
        <dbReference type="Proteomes" id="UP001156682"/>
    </source>
</evidence>
<dbReference type="RefSeq" id="WP_051610064.1">
    <property type="nucleotide sequence ID" value="NZ_BSOR01000016.1"/>
</dbReference>